<comment type="subcellular location">
    <subcellularLocation>
        <location evidence="5">Nucleus</location>
    </subcellularLocation>
</comment>
<comment type="function">
    <text evidence="5">Transcription factor that specifically binds AT-rich DNA sequences related to the nuclear matrix attachment regions (MARs).</text>
</comment>
<dbReference type="Pfam" id="PF03479">
    <property type="entry name" value="PCC"/>
    <property type="match status" value="1"/>
</dbReference>
<dbReference type="GO" id="GO:0003680">
    <property type="term" value="F:minor groove of adenine-thymine-rich DNA binding"/>
    <property type="evidence" value="ECO:0007669"/>
    <property type="project" value="UniProtKB-UniRule"/>
</dbReference>
<keyword evidence="1 5" id="KW-0805">Transcription regulation</keyword>
<evidence type="ECO:0000256" key="4">
    <source>
        <dbReference type="ARBA" id="ARBA00023242"/>
    </source>
</evidence>
<protein>
    <recommendedName>
        <fullName evidence="5">AT-hook motif nuclear-localized protein</fullName>
    </recommendedName>
</protein>
<dbReference type="GO" id="GO:0005634">
    <property type="term" value="C:nucleus"/>
    <property type="evidence" value="ECO:0007669"/>
    <property type="project" value="UniProtKB-SubCell"/>
</dbReference>
<accession>A0AAV1RWB8</accession>
<comment type="caution">
    <text evidence="8">The sequence shown here is derived from an EMBL/GenBank/DDBJ whole genome shotgun (WGS) entry which is preliminary data.</text>
</comment>
<dbReference type="Gene3D" id="3.30.1330.80">
    <property type="entry name" value="Hypothetical protein, similar to alpha- acetolactate decarboxylase, domain 2"/>
    <property type="match status" value="1"/>
</dbReference>
<feature type="domain" description="PPC" evidence="7">
    <location>
        <begin position="242"/>
        <end position="382"/>
    </location>
</feature>
<dbReference type="EMBL" id="CAWUPB010001160">
    <property type="protein sequence ID" value="CAK7341047.1"/>
    <property type="molecule type" value="Genomic_DNA"/>
</dbReference>
<evidence type="ECO:0000256" key="2">
    <source>
        <dbReference type="ARBA" id="ARBA00023125"/>
    </source>
</evidence>
<sequence>MEPNEPHQQQQHHFTSYFSTTPTPTTTITTTTPSPTNGLLPPHHPTDSNTSAGPHMLYPHSMVPSTTATVTGGGAPMEATGAKRKRGRPRKYGTPELALAAKKTASSAAASREKKEHQAGSSSTTSSFSGSASKKSQHASLALVFDGVNVKISNSCMLYEACMCFYSIFKNVIVNSKIDENVEFIDLEYDANWLIGIGNTFSFAGNAGHGFTPHVITVAAGEVWKLSSLGIYYYYQQQIPEEICLEHGCVPLAVDAYDDVTQKIMHFLQQSTREMCILSASGSISNASLRQPATSGGNIAYEGRFEIISMCGSYVRTEMGGKAGGLSVCLSDTNGQIIGGGVGGPLKAAGPVQVIVGTFLLDNKKDGSGKGDASGSKLPSPVGASGPSFGFRSPVESSLRNPGRGNDDHPTIGVNPFTMQSTSIHFASTRPMDWRSGPEVRSTAGYDFTGHGGPQSPENGDYE</sequence>
<feature type="region of interest" description="Disordered" evidence="6">
    <location>
        <begin position="1"/>
        <end position="55"/>
    </location>
</feature>
<evidence type="ECO:0000256" key="1">
    <source>
        <dbReference type="ARBA" id="ARBA00023015"/>
    </source>
</evidence>
<keyword evidence="3 5" id="KW-0804">Transcription</keyword>
<reference evidence="8 9" key="1">
    <citation type="submission" date="2024-01" db="EMBL/GenBank/DDBJ databases">
        <authorList>
            <person name="Waweru B."/>
        </authorList>
    </citation>
    <scope>NUCLEOTIDE SEQUENCE [LARGE SCALE GENOMIC DNA]</scope>
</reference>
<dbReference type="InterPro" id="IPR039605">
    <property type="entry name" value="AHL"/>
</dbReference>
<name>A0AAV1RWB8_9ROSI</name>
<feature type="compositionally biased region" description="Low complexity" evidence="6">
    <location>
        <begin position="96"/>
        <end position="110"/>
    </location>
</feature>
<dbReference type="PROSITE" id="PS51742">
    <property type="entry name" value="PPC"/>
    <property type="match status" value="1"/>
</dbReference>
<feature type="compositionally biased region" description="Low complexity" evidence="6">
    <location>
        <begin position="7"/>
        <end position="36"/>
    </location>
</feature>
<feature type="region of interest" description="Disordered" evidence="6">
    <location>
        <begin position="68"/>
        <end position="132"/>
    </location>
</feature>
<dbReference type="AlphaFoldDB" id="A0AAV1RWB8"/>
<dbReference type="SUPFAM" id="SSF117856">
    <property type="entry name" value="AF0104/ALDC/Ptd012-like"/>
    <property type="match status" value="1"/>
</dbReference>
<evidence type="ECO:0000256" key="3">
    <source>
        <dbReference type="ARBA" id="ARBA00023163"/>
    </source>
</evidence>
<dbReference type="PANTHER" id="PTHR31500">
    <property type="entry name" value="AT-HOOK MOTIF NUCLEAR-LOCALIZED PROTEIN 9"/>
    <property type="match status" value="1"/>
</dbReference>
<proteinExistence type="predicted"/>
<evidence type="ECO:0000313" key="9">
    <source>
        <dbReference type="Proteomes" id="UP001314170"/>
    </source>
</evidence>
<evidence type="ECO:0000256" key="6">
    <source>
        <dbReference type="SAM" id="MobiDB-lite"/>
    </source>
</evidence>
<dbReference type="InterPro" id="IPR005175">
    <property type="entry name" value="PPC_dom"/>
</dbReference>
<feature type="compositionally biased region" description="Basic residues" evidence="6">
    <location>
        <begin position="82"/>
        <end position="91"/>
    </location>
</feature>
<keyword evidence="2 5" id="KW-0238">DNA-binding</keyword>
<dbReference type="CDD" id="cd11378">
    <property type="entry name" value="DUF296"/>
    <property type="match status" value="1"/>
</dbReference>
<feature type="compositionally biased region" description="Low complexity" evidence="6">
    <location>
        <begin position="119"/>
        <end position="132"/>
    </location>
</feature>
<dbReference type="Proteomes" id="UP001314170">
    <property type="component" value="Unassembled WGS sequence"/>
</dbReference>
<keyword evidence="9" id="KW-1185">Reference proteome</keyword>
<gene>
    <name evidence="8" type="ORF">DCAF_LOCUS16087</name>
</gene>
<organism evidence="8 9">
    <name type="scientific">Dovyalis caffra</name>
    <dbReference type="NCBI Taxonomy" id="77055"/>
    <lineage>
        <taxon>Eukaryota</taxon>
        <taxon>Viridiplantae</taxon>
        <taxon>Streptophyta</taxon>
        <taxon>Embryophyta</taxon>
        <taxon>Tracheophyta</taxon>
        <taxon>Spermatophyta</taxon>
        <taxon>Magnoliopsida</taxon>
        <taxon>eudicotyledons</taxon>
        <taxon>Gunneridae</taxon>
        <taxon>Pentapetalae</taxon>
        <taxon>rosids</taxon>
        <taxon>fabids</taxon>
        <taxon>Malpighiales</taxon>
        <taxon>Salicaceae</taxon>
        <taxon>Flacourtieae</taxon>
        <taxon>Dovyalis</taxon>
    </lineage>
</organism>
<evidence type="ECO:0000259" key="7">
    <source>
        <dbReference type="PROSITE" id="PS51742"/>
    </source>
</evidence>
<comment type="domain">
    <text evidence="5">The PPC domain mediates interactions between AHL proteins.</text>
</comment>
<evidence type="ECO:0000256" key="5">
    <source>
        <dbReference type="RuleBase" id="RU367031"/>
    </source>
</evidence>
<evidence type="ECO:0000313" key="8">
    <source>
        <dbReference type="EMBL" id="CAK7341047.1"/>
    </source>
</evidence>
<feature type="region of interest" description="Disordered" evidence="6">
    <location>
        <begin position="366"/>
        <end position="463"/>
    </location>
</feature>
<feature type="compositionally biased region" description="Polar residues" evidence="6">
    <location>
        <begin position="417"/>
        <end position="426"/>
    </location>
</feature>
<dbReference type="PANTHER" id="PTHR31500:SF68">
    <property type="entry name" value="AT-HOOK MOTIF NUCLEAR-LOCALIZED PROTEIN 14"/>
    <property type="match status" value="1"/>
</dbReference>
<keyword evidence="4 5" id="KW-0539">Nucleus</keyword>